<evidence type="ECO:0000256" key="2">
    <source>
        <dbReference type="ARBA" id="ARBA00023125"/>
    </source>
</evidence>
<dbReference type="EMBL" id="FNVT01000010">
    <property type="protein sequence ID" value="SEG96599.1"/>
    <property type="molecule type" value="Genomic_DNA"/>
</dbReference>
<evidence type="ECO:0000256" key="1">
    <source>
        <dbReference type="ARBA" id="ARBA00023015"/>
    </source>
</evidence>
<dbReference type="InterPro" id="IPR036388">
    <property type="entry name" value="WH-like_DNA-bd_sf"/>
</dbReference>
<evidence type="ECO:0000313" key="6">
    <source>
        <dbReference type="Proteomes" id="UP000236732"/>
    </source>
</evidence>
<keyword evidence="3" id="KW-0804">Transcription</keyword>
<feature type="domain" description="HTH gntR-type" evidence="4">
    <location>
        <begin position="22"/>
        <end position="90"/>
    </location>
</feature>
<dbReference type="InterPro" id="IPR036390">
    <property type="entry name" value="WH_DNA-bd_sf"/>
</dbReference>
<keyword evidence="2" id="KW-0238">DNA-binding</keyword>
<dbReference type="GO" id="GO:0003677">
    <property type="term" value="F:DNA binding"/>
    <property type="evidence" value="ECO:0007669"/>
    <property type="project" value="UniProtKB-KW"/>
</dbReference>
<organism evidence="5 6">
    <name type="scientific">Nonomuraea solani</name>
    <dbReference type="NCBI Taxonomy" id="1144553"/>
    <lineage>
        <taxon>Bacteria</taxon>
        <taxon>Bacillati</taxon>
        <taxon>Actinomycetota</taxon>
        <taxon>Actinomycetes</taxon>
        <taxon>Streptosporangiales</taxon>
        <taxon>Streptosporangiaceae</taxon>
        <taxon>Nonomuraea</taxon>
    </lineage>
</organism>
<dbReference type="GO" id="GO:0045892">
    <property type="term" value="P:negative regulation of DNA-templated transcription"/>
    <property type="evidence" value="ECO:0007669"/>
    <property type="project" value="TreeGrafter"/>
</dbReference>
<gene>
    <name evidence="5" type="ORF">SAMN05444920_11014</name>
</gene>
<dbReference type="CDD" id="cd07377">
    <property type="entry name" value="WHTH_GntR"/>
    <property type="match status" value="1"/>
</dbReference>
<dbReference type="SMART" id="SM00866">
    <property type="entry name" value="UTRA"/>
    <property type="match status" value="1"/>
</dbReference>
<evidence type="ECO:0000259" key="4">
    <source>
        <dbReference type="PROSITE" id="PS50949"/>
    </source>
</evidence>
<protein>
    <submittedName>
        <fullName evidence="5">GntR family transcriptional regulator</fullName>
    </submittedName>
</protein>
<reference evidence="5 6" key="1">
    <citation type="submission" date="2016-10" db="EMBL/GenBank/DDBJ databases">
        <authorList>
            <person name="de Groot N.N."/>
        </authorList>
    </citation>
    <scope>NUCLEOTIDE SEQUENCE [LARGE SCALE GENOMIC DNA]</scope>
    <source>
        <strain evidence="5 6">CGMCC 4.7037</strain>
    </source>
</reference>
<proteinExistence type="predicted"/>
<dbReference type="Proteomes" id="UP000236732">
    <property type="component" value="Unassembled WGS sequence"/>
</dbReference>
<dbReference type="SUPFAM" id="SSF64288">
    <property type="entry name" value="Chorismate lyase-like"/>
    <property type="match status" value="1"/>
</dbReference>
<dbReference type="InterPro" id="IPR050679">
    <property type="entry name" value="Bact_HTH_transcr_reg"/>
</dbReference>
<name>A0A1H6EI40_9ACTN</name>
<sequence length="256" mass="28835">MEYTNFGLDSWAMKTAMKTERPPAKSDQLRQRLVDLLAGDLAPHERLPTERSLAEEFAVSRLTVRRVLDQFEREGRVYRVQGSGTFASEPRIHKSVELTSFSEDMRSRGLRPGSLEVSCERIPAGADIGYALRISPSSQVLHIRRVRTADDEPMCLEHCYLPGDLVPDDLGPELHGSLYEVLSARYGLTPHRAEQTIKATVLDPDDARALGAPPFSPAFLVQRTGFDARGRAIERADSLYRGDRYSYQLTIYRDPQ</sequence>
<dbReference type="PANTHER" id="PTHR44846">
    <property type="entry name" value="MANNOSYL-D-GLYCERATE TRANSPORT/METABOLISM SYSTEM REPRESSOR MNGR-RELATED"/>
    <property type="match status" value="1"/>
</dbReference>
<dbReference type="InterPro" id="IPR000524">
    <property type="entry name" value="Tscrpt_reg_HTH_GntR"/>
</dbReference>
<evidence type="ECO:0000256" key="3">
    <source>
        <dbReference type="ARBA" id="ARBA00023163"/>
    </source>
</evidence>
<dbReference type="SUPFAM" id="SSF46785">
    <property type="entry name" value="Winged helix' DNA-binding domain"/>
    <property type="match status" value="1"/>
</dbReference>
<dbReference type="Pfam" id="PF00392">
    <property type="entry name" value="GntR"/>
    <property type="match status" value="1"/>
</dbReference>
<dbReference type="InterPro" id="IPR011663">
    <property type="entry name" value="UTRA"/>
</dbReference>
<dbReference type="InterPro" id="IPR028978">
    <property type="entry name" value="Chorismate_lyase_/UTRA_dom_sf"/>
</dbReference>
<keyword evidence="6" id="KW-1185">Reference proteome</keyword>
<dbReference type="Gene3D" id="3.40.1410.10">
    <property type="entry name" value="Chorismate lyase-like"/>
    <property type="match status" value="1"/>
</dbReference>
<dbReference type="PANTHER" id="PTHR44846:SF1">
    <property type="entry name" value="MANNOSYL-D-GLYCERATE TRANSPORT_METABOLISM SYSTEM REPRESSOR MNGR-RELATED"/>
    <property type="match status" value="1"/>
</dbReference>
<dbReference type="AlphaFoldDB" id="A0A1H6EI40"/>
<accession>A0A1H6EI40</accession>
<dbReference type="GO" id="GO:0003700">
    <property type="term" value="F:DNA-binding transcription factor activity"/>
    <property type="evidence" value="ECO:0007669"/>
    <property type="project" value="InterPro"/>
</dbReference>
<dbReference type="SMART" id="SM00345">
    <property type="entry name" value="HTH_GNTR"/>
    <property type="match status" value="1"/>
</dbReference>
<dbReference type="Pfam" id="PF07702">
    <property type="entry name" value="UTRA"/>
    <property type="match status" value="1"/>
</dbReference>
<dbReference type="PROSITE" id="PS50949">
    <property type="entry name" value="HTH_GNTR"/>
    <property type="match status" value="1"/>
</dbReference>
<dbReference type="PRINTS" id="PR00035">
    <property type="entry name" value="HTHGNTR"/>
</dbReference>
<dbReference type="Gene3D" id="1.10.10.10">
    <property type="entry name" value="Winged helix-like DNA-binding domain superfamily/Winged helix DNA-binding domain"/>
    <property type="match status" value="1"/>
</dbReference>
<evidence type="ECO:0000313" key="5">
    <source>
        <dbReference type="EMBL" id="SEG96599.1"/>
    </source>
</evidence>
<keyword evidence="1" id="KW-0805">Transcription regulation</keyword>